<evidence type="ECO:0000256" key="7">
    <source>
        <dbReference type="ARBA" id="ARBA00022927"/>
    </source>
</evidence>
<dbReference type="RefSeq" id="WP_036191920.1">
    <property type="nucleotide sequence ID" value="NZ_AVPS01000001.1"/>
</dbReference>
<evidence type="ECO:0000256" key="10">
    <source>
        <dbReference type="PIRNR" id="PIRNR002786"/>
    </source>
</evidence>
<protein>
    <recommendedName>
        <fullName evidence="10">Type II secretion system protein K</fullName>
    </recommendedName>
</protein>
<reference evidence="12 13" key="1">
    <citation type="submission" date="2013-08" db="EMBL/GenBank/DDBJ databases">
        <title>Genome sequencing of Lysobacter.</title>
        <authorList>
            <person name="Zhang S."/>
            <person name="Wang G."/>
        </authorList>
    </citation>
    <scope>NUCLEOTIDE SEQUENCE [LARGE SCALE GENOMIC DNA]</scope>
    <source>
        <strain evidence="12 13">Ko07</strain>
    </source>
</reference>
<dbReference type="PANTHER" id="PTHR38831">
    <property type="entry name" value="TYPE II SECRETION SYSTEM PROTEIN K"/>
    <property type="match status" value="1"/>
</dbReference>
<sequence>MTARTRRPGSGRGRGAALLLVLWLIVLLTALVGSFALVARVEHMQGQVLVRGLAADSAARAGLEYAIHRVGMTDPQLQWQPDGRPYAWQYQGAQLEIRIVDENGKVDLNQADATLLSELVRVLGSDRAEAAQLAAAIIDWRDLDSLTQPVGGAEDADYAAAGRAYGAKDADFESIAELEQVLGFTPALYARLAPHVTVHSGLPRPDPASASAAVLDALGMDGAAIVAQRGVDPLTGRPASGSGLVAPGLGGSGASRSGTYSIDSLARLADGRQSLLRAVVRADGYAGPATAYIALQWEEGASPR</sequence>
<organism evidence="12 13">
    <name type="scientific">Lysobacter concretionis Ko07 = DSM 16239</name>
    <dbReference type="NCBI Taxonomy" id="1122185"/>
    <lineage>
        <taxon>Bacteria</taxon>
        <taxon>Pseudomonadati</taxon>
        <taxon>Pseudomonadota</taxon>
        <taxon>Gammaproteobacteria</taxon>
        <taxon>Lysobacterales</taxon>
        <taxon>Lysobacteraceae</taxon>
        <taxon>Novilysobacter</taxon>
    </lineage>
</organism>
<comment type="subcellular location">
    <subcellularLocation>
        <location evidence="1 10">Cell inner membrane</location>
    </subcellularLocation>
</comment>
<keyword evidence="4 10" id="KW-1003">Cell membrane</keyword>
<dbReference type="STRING" id="1122185.N792_01785"/>
<accession>A0A0A0ES79</accession>
<evidence type="ECO:0000256" key="6">
    <source>
        <dbReference type="ARBA" id="ARBA00022692"/>
    </source>
</evidence>
<dbReference type="PIRSF" id="PIRSF002786">
    <property type="entry name" value="XcpX"/>
    <property type="match status" value="1"/>
</dbReference>
<keyword evidence="5 10" id="KW-0997">Cell inner membrane</keyword>
<evidence type="ECO:0000256" key="2">
    <source>
        <dbReference type="ARBA" id="ARBA00007246"/>
    </source>
</evidence>
<dbReference type="EMBL" id="AVPS01000001">
    <property type="protein sequence ID" value="KGM52983.1"/>
    <property type="molecule type" value="Genomic_DNA"/>
</dbReference>
<dbReference type="eggNOG" id="COG3156">
    <property type="taxonomic scope" value="Bacteria"/>
</dbReference>
<keyword evidence="9 10" id="KW-0472">Membrane</keyword>
<feature type="domain" description="T2SS protein K first SAM-like" evidence="11">
    <location>
        <begin position="102"/>
        <end position="198"/>
    </location>
</feature>
<dbReference type="InterPro" id="IPR038072">
    <property type="entry name" value="GspK_central_sf"/>
</dbReference>
<gene>
    <name evidence="12" type="ORF">N792_01785</name>
</gene>
<dbReference type="Gene3D" id="1.10.40.60">
    <property type="entry name" value="EpsJ-like"/>
    <property type="match status" value="1"/>
</dbReference>
<evidence type="ECO:0000256" key="4">
    <source>
        <dbReference type="ARBA" id="ARBA00022475"/>
    </source>
</evidence>
<keyword evidence="7" id="KW-0653">Protein transport</keyword>
<comment type="similarity">
    <text evidence="2 10">Belongs to the GSP K family.</text>
</comment>
<keyword evidence="8" id="KW-1133">Transmembrane helix</keyword>
<dbReference type="Pfam" id="PF21687">
    <property type="entry name" value="T2SSK_1st"/>
    <property type="match status" value="1"/>
</dbReference>
<dbReference type="InterPro" id="IPR049031">
    <property type="entry name" value="T2SSK_SAM-like_1st"/>
</dbReference>
<comment type="caution">
    <text evidence="12">The sequence shown here is derived from an EMBL/GenBank/DDBJ whole genome shotgun (WGS) entry which is preliminary data.</text>
</comment>
<keyword evidence="3 10" id="KW-0813">Transport</keyword>
<proteinExistence type="inferred from homology"/>
<evidence type="ECO:0000259" key="11">
    <source>
        <dbReference type="Pfam" id="PF21687"/>
    </source>
</evidence>
<dbReference type="Proteomes" id="UP000030017">
    <property type="component" value="Unassembled WGS sequence"/>
</dbReference>
<evidence type="ECO:0000256" key="8">
    <source>
        <dbReference type="ARBA" id="ARBA00022989"/>
    </source>
</evidence>
<keyword evidence="13" id="KW-1185">Reference proteome</keyword>
<dbReference type="PANTHER" id="PTHR38831:SF2">
    <property type="entry name" value="TYPE II SECRETION SYSTEM PROTEIN K"/>
    <property type="match status" value="1"/>
</dbReference>
<evidence type="ECO:0000313" key="13">
    <source>
        <dbReference type="Proteomes" id="UP000030017"/>
    </source>
</evidence>
<dbReference type="InterPro" id="IPR005628">
    <property type="entry name" value="GspK"/>
</dbReference>
<evidence type="ECO:0000256" key="5">
    <source>
        <dbReference type="ARBA" id="ARBA00022519"/>
    </source>
</evidence>
<evidence type="ECO:0000256" key="9">
    <source>
        <dbReference type="ARBA" id="ARBA00023136"/>
    </source>
</evidence>
<evidence type="ECO:0000256" key="3">
    <source>
        <dbReference type="ARBA" id="ARBA00022448"/>
    </source>
</evidence>
<name>A0A0A0ES79_9GAMM</name>
<dbReference type="OrthoDB" id="9181871at2"/>
<evidence type="ECO:0000256" key="1">
    <source>
        <dbReference type="ARBA" id="ARBA00004533"/>
    </source>
</evidence>
<dbReference type="SUPFAM" id="SSF158544">
    <property type="entry name" value="GspK insert domain-like"/>
    <property type="match status" value="1"/>
</dbReference>
<keyword evidence="6" id="KW-0812">Transmembrane</keyword>
<dbReference type="AlphaFoldDB" id="A0A0A0ES79"/>
<dbReference type="GO" id="GO:0009306">
    <property type="term" value="P:protein secretion"/>
    <property type="evidence" value="ECO:0007669"/>
    <property type="project" value="InterPro"/>
</dbReference>
<dbReference type="GO" id="GO:0005886">
    <property type="term" value="C:plasma membrane"/>
    <property type="evidence" value="ECO:0007669"/>
    <property type="project" value="UniProtKB-SubCell"/>
</dbReference>
<evidence type="ECO:0000313" key="12">
    <source>
        <dbReference type="EMBL" id="KGM52983.1"/>
    </source>
</evidence>